<evidence type="ECO:0000256" key="5">
    <source>
        <dbReference type="ARBA" id="ARBA00022801"/>
    </source>
</evidence>
<accession>A0A2M6K8M2</accession>
<dbReference type="InterPro" id="IPR050556">
    <property type="entry name" value="Type_II_TA_system_RNase"/>
</dbReference>
<dbReference type="PANTHER" id="PTHR33653">
    <property type="entry name" value="RIBONUCLEASE VAPC2"/>
    <property type="match status" value="1"/>
</dbReference>
<comment type="cofactor">
    <cofactor evidence="1">
        <name>Mg(2+)</name>
        <dbReference type="ChEBI" id="CHEBI:18420"/>
    </cofactor>
</comment>
<comment type="caution">
    <text evidence="9">The sequence shown here is derived from an EMBL/GenBank/DDBJ whole genome shotgun (WGS) entry which is preliminary data.</text>
</comment>
<evidence type="ECO:0000259" key="8">
    <source>
        <dbReference type="Pfam" id="PF01850"/>
    </source>
</evidence>
<evidence type="ECO:0000313" key="9">
    <source>
        <dbReference type="EMBL" id="PIR13242.1"/>
    </source>
</evidence>
<keyword evidence="3" id="KW-0540">Nuclease</keyword>
<sequence length="137" mass="14909">MGSDIVLLDTNSYSAFISGNKVVSQLVLKANSICMSSIVLGELYAGFIRGNKSVQNIRIVQNFQKEKEVSHVGTTYQTSQIYGSLVAALAKKGRPIPTNDVWIAAQSIENNAQLISSDSHFKEIVAIKGTGLNWKSF</sequence>
<keyword evidence="4" id="KW-0479">Metal-binding</keyword>
<dbReference type="AlphaFoldDB" id="A0A2M6K8M2"/>
<evidence type="ECO:0000256" key="1">
    <source>
        <dbReference type="ARBA" id="ARBA00001946"/>
    </source>
</evidence>
<dbReference type="InterPro" id="IPR002716">
    <property type="entry name" value="PIN_dom"/>
</dbReference>
<gene>
    <name evidence="9" type="ORF">COV49_02890</name>
</gene>
<feature type="domain" description="PIN" evidence="8">
    <location>
        <begin position="6"/>
        <end position="124"/>
    </location>
</feature>
<dbReference type="InterPro" id="IPR029060">
    <property type="entry name" value="PIN-like_dom_sf"/>
</dbReference>
<organism evidence="9 10">
    <name type="scientific">Candidatus Falkowbacteria bacterium CG11_big_fil_rev_8_21_14_0_20_39_10</name>
    <dbReference type="NCBI Taxonomy" id="1974570"/>
    <lineage>
        <taxon>Bacteria</taxon>
        <taxon>Candidatus Falkowiibacteriota</taxon>
    </lineage>
</organism>
<evidence type="ECO:0000256" key="7">
    <source>
        <dbReference type="ARBA" id="ARBA00038093"/>
    </source>
</evidence>
<proteinExistence type="inferred from homology"/>
<protein>
    <submittedName>
        <fullName evidence="9">Twitching motility protein PilT</fullName>
    </submittedName>
</protein>
<reference evidence="9 10" key="1">
    <citation type="submission" date="2017-09" db="EMBL/GenBank/DDBJ databases">
        <title>Depth-based differentiation of microbial function through sediment-hosted aquifers and enrichment of novel symbionts in the deep terrestrial subsurface.</title>
        <authorList>
            <person name="Probst A.J."/>
            <person name="Ladd B."/>
            <person name="Jarett J.K."/>
            <person name="Geller-Mcgrath D.E."/>
            <person name="Sieber C.M."/>
            <person name="Emerson J.B."/>
            <person name="Anantharaman K."/>
            <person name="Thomas B.C."/>
            <person name="Malmstrom R."/>
            <person name="Stieglmeier M."/>
            <person name="Klingl A."/>
            <person name="Woyke T."/>
            <person name="Ryan C.M."/>
            <person name="Banfield J.F."/>
        </authorList>
    </citation>
    <scope>NUCLEOTIDE SEQUENCE [LARGE SCALE GENOMIC DNA]</scope>
    <source>
        <strain evidence="9">CG11_big_fil_rev_8_21_14_0_20_39_10</strain>
    </source>
</reference>
<evidence type="ECO:0000256" key="4">
    <source>
        <dbReference type="ARBA" id="ARBA00022723"/>
    </source>
</evidence>
<keyword evidence="5" id="KW-0378">Hydrolase</keyword>
<dbReference type="GO" id="GO:0046872">
    <property type="term" value="F:metal ion binding"/>
    <property type="evidence" value="ECO:0007669"/>
    <property type="project" value="UniProtKB-KW"/>
</dbReference>
<comment type="similarity">
    <text evidence="7">Belongs to the PINc/VapC protein family.</text>
</comment>
<dbReference type="SUPFAM" id="SSF88723">
    <property type="entry name" value="PIN domain-like"/>
    <property type="match status" value="1"/>
</dbReference>
<evidence type="ECO:0000256" key="2">
    <source>
        <dbReference type="ARBA" id="ARBA00022649"/>
    </source>
</evidence>
<dbReference type="EMBL" id="PCWW01000049">
    <property type="protein sequence ID" value="PIR13242.1"/>
    <property type="molecule type" value="Genomic_DNA"/>
</dbReference>
<evidence type="ECO:0000256" key="6">
    <source>
        <dbReference type="ARBA" id="ARBA00022842"/>
    </source>
</evidence>
<keyword evidence="6" id="KW-0460">Magnesium</keyword>
<dbReference type="CDD" id="cd18753">
    <property type="entry name" value="PIN_VapC4-5_FitB-like"/>
    <property type="match status" value="1"/>
</dbReference>
<dbReference type="Gene3D" id="3.40.50.1010">
    <property type="entry name" value="5'-nuclease"/>
    <property type="match status" value="1"/>
</dbReference>
<dbReference type="GO" id="GO:0004518">
    <property type="term" value="F:nuclease activity"/>
    <property type="evidence" value="ECO:0007669"/>
    <property type="project" value="UniProtKB-KW"/>
</dbReference>
<dbReference type="Pfam" id="PF01850">
    <property type="entry name" value="PIN"/>
    <property type="match status" value="1"/>
</dbReference>
<dbReference type="GO" id="GO:0016787">
    <property type="term" value="F:hydrolase activity"/>
    <property type="evidence" value="ECO:0007669"/>
    <property type="project" value="UniProtKB-KW"/>
</dbReference>
<dbReference type="Proteomes" id="UP000230869">
    <property type="component" value="Unassembled WGS sequence"/>
</dbReference>
<dbReference type="PANTHER" id="PTHR33653:SF1">
    <property type="entry name" value="RIBONUCLEASE VAPC2"/>
    <property type="match status" value="1"/>
</dbReference>
<evidence type="ECO:0000313" key="10">
    <source>
        <dbReference type="Proteomes" id="UP000230869"/>
    </source>
</evidence>
<evidence type="ECO:0000256" key="3">
    <source>
        <dbReference type="ARBA" id="ARBA00022722"/>
    </source>
</evidence>
<keyword evidence="2" id="KW-1277">Toxin-antitoxin system</keyword>
<name>A0A2M6K8M2_9BACT</name>